<feature type="compositionally biased region" description="Polar residues" evidence="3">
    <location>
        <begin position="367"/>
        <end position="376"/>
    </location>
</feature>
<evidence type="ECO:0000313" key="6">
    <source>
        <dbReference type="Proteomes" id="UP000821853"/>
    </source>
</evidence>
<sequence>MDNCSANHTTCELDNIELKFLPPNTTARLQPLDHSTKSFKVGYRRRLLDRLLMNLRVGTELKVDQLGAIHMMTSAWNRVKQSVANCFRKAGFVTGPNIRKLAKTGRRRRIGRGDGTHLLAWVPADGYASPEPLCFERRCPYDTTQLLETRASPDLVKYGIRQAQTYGMDIVMVMSGDDLSFVEGDSRFPWQEKLLKLANKLSRSTEPRVHFVHSSPACYIAVVPLHRPLNESPYAPSWSLVFQANAPPLGAAVYHVTSTGPTTPGHIARPPDEHATYIENKRYRVHINPHTGLISSIQLRISQVAVRLKHTFATYDFTQKHLSVPEATRRVRVHSRERAGAGRQEGQVQRCQGTIGGGDTPGVQSMRLASNSASQE</sequence>
<organism evidence="5 6">
    <name type="scientific">Haemaphysalis longicornis</name>
    <name type="common">Bush tick</name>
    <dbReference type="NCBI Taxonomy" id="44386"/>
    <lineage>
        <taxon>Eukaryota</taxon>
        <taxon>Metazoa</taxon>
        <taxon>Ecdysozoa</taxon>
        <taxon>Arthropoda</taxon>
        <taxon>Chelicerata</taxon>
        <taxon>Arachnida</taxon>
        <taxon>Acari</taxon>
        <taxon>Parasitiformes</taxon>
        <taxon>Ixodida</taxon>
        <taxon>Ixodoidea</taxon>
        <taxon>Ixodidae</taxon>
        <taxon>Haemaphysalinae</taxon>
        <taxon>Haemaphysalis</taxon>
    </lineage>
</organism>
<dbReference type="PANTHER" id="PTHR11607">
    <property type="entry name" value="ALPHA-MANNOSIDASE"/>
    <property type="match status" value="1"/>
</dbReference>
<comment type="cofactor">
    <cofactor evidence="1">
        <name>Zn(2+)</name>
        <dbReference type="ChEBI" id="CHEBI:29105"/>
    </cofactor>
</comment>
<dbReference type="Proteomes" id="UP000821853">
    <property type="component" value="Chromosome 1"/>
</dbReference>
<gene>
    <name evidence="5" type="ORF">HPB48_022340</name>
</gene>
<keyword evidence="6" id="KW-1185">Reference proteome</keyword>
<protein>
    <recommendedName>
        <fullName evidence="4">DDE-1 domain-containing protein</fullName>
    </recommendedName>
</protein>
<evidence type="ECO:0000256" key="1">
    <source>
        <dbReference type="ARBA" id="ARBA00001947"/>
    </source>
</evidence>
<comment type="caution">
    <text evidence="5">The sequence shown here is derived from an EMBL/GenBank/DDBJ whole genome shotgun (WGS) entry which is preliminary data.</text>
</comment>
<feature type="domain" description="DDE-1" evidence="4">
    <location>
        <begin position="8"/>
        <end position="82"/>
    </location>
</feature>
<dbReference type="SUPFAM" id="SSF74650">
    <property type="entry name" value="Galactose mutarotase-like"/>
    <property type="match status" value="1"/>
</dbReference>
<dbReference type="GO" id="GO:0003676">
    <property type="term" value="F:nucleic acid binding"/>
    <property type="evidence" value="ECO:0007669"/>
    <property type="project" value="InterPro"/>
</dbReference>
<feature type="region of interest" description="Disordered" evidence="3">
    <location>
        <begin position="335"/>
        <end position="376"/>
    </location>
</feature>
<dbReference type="GO" id="GO:0004559">
    <property type="term" value="F:alpha-mannosidase activity"/>
    <property type="evidence" value="ECO:0007669"/>
    <property type="project" value="TreeGrafter"/>
</dbReference>
<dbReference type="EMBL" id="JABSTR010000001">
    <property type="protein sequence ID" value="KAH9359532.1"/>
    <property type="molecule type" value="Genomic_DNA"/>
</dbReference>
<evidence type="ECO:0000313" key="5">
    <source>
        <dbReference type="EMBL" id="KAH9359532.1"/>
    </source>
</evidence>
<evidence type="ECO:0000259" key="4">
    <source>
        <dbReference type="Pfam" id="PF03184"/>
    </source>
</evidence>
<dbReference type="InterPro" id="IPR011330">
    <property type="entry name" value="Glyco_hydro/deAcase_b/a-brl"/>
</dbReference>
<dbReference type="GO" id="GO:0005975">
    <property type="term" value="P:carbohydrate metabolic process"/>
    <property type="evidence" value="ECO:0007669"/>
    <property type="project" value="InterPro"/>
</dbReference>
<proteinExistence type="predicted"/>
<dbReference type="InterPro" id="IPR011013">
    <property type="entry name" value="Gal_mutarotase_sf_dom"/>
</dbReference>
<reference evidence="5 6" key="1">
    <citation type="journal article" date="2020" name="Cell">
        <title>Large-Scale Comparative Analyses of Tick Genomes Elucidate Their Genetic Diversity and Vector Capacities.</title>
        <authorList>
            <consortium name="Tick Genome and Microbiome Consortium (TIGMIC)"/>
            <person name="Jia N."/>
            <person name="Wang J."/>
            <person name="Shi W."/>
            <person name="Du L."/>
            <person name="Sun Y."/>
            <person name="Zhan W."/>
            <person name="Jiang J.F."/>
            <person name="Wang Q."/>
            <person name="Zhang B."/>
            <person name="Ji P."/>
            <person name="Bell-Sakyi L."/>
            <person name="Cui X.M."/>
            <person name="Yuan T.T."/>
            <person name="Jiang B.G."/>
            <person name="Yang W.F."/>
            <person name="Lam T.T."/>
            <person name="Chang Q.C."/>
            <person name="Ding S.J."/>
            <person name="Wang X.J."/>
            <person name="Zhu J.G."/>
            <person name="Ruan X.D."/>
            <person name="Zhao L."/>
            <person name="Wei J.T."/>
            <person name="Ye R.Z."/>
            <person name="Que T.C."/>
            <person name="Du C.H."/>
            <person name="Zhou Y.H."/>
            <person name="Cheng J.X."/>
            <person name="Dai P.F."/>
            <person name="Guo W.B."/>
            <person name="Han X.H."/>
            <person name="Huang E.J."/>
            <person name="Li L.F."/>
            <person name="Wei W."/>
            <person name="Gao Y.C."/>
            <person name="Liu J.Z."/>
            <person name="Shao H.Z."/>
            <person name="Wang X."/>
            <person name="Wang C.C."/>
            <person name="Yang T.C."/>
            <person name="Huo Q.B."/>
            <person name="Li W."/>
            <person name="Chen H.Y."/>
            <person name="Chen S.E."/>
            <person name="Zhou L.G."/>
            <person name="Ni X.B."/>
            <person name="Tian J.H."/>
            <person name="Sheng Y."/>
            <person name="Liu T."/>
            <person name="Pan Y.S."/>
            <person name="Xia L.Y."/>
            <person name="Li J."/>
            <person name="Zhao F."/>
            <person name="Cao W.C."/>
        </authorList>
    </citation>
    <scope>NUCLEOTIDE SEQUENCE [LARGE SCALE GENOMIC DNA]</scope>
    <source>
        <strain evidence="5">HaeL-2018</strain>
    </source>
</reference>
<dbReference type="InterPro" id="IPR050843">
    <property type="entry name" value="Glycosyl_Hydrlase_38"/>
</dbReference>
<accession>A0A9J6FBM2</accession>
<dbReference type="GO" id="GO:0005764">
    <property type="term" value="C:lysosome"/>
    <property type="evidence" value="ECO:0007669"/>
    <property type="project" value="TreeGrafter"/>
</dbReference>
<name>A0A9J6FBM2_HAELO</name>
<dbReference type="GO" id="GO:0030246">
    <property type="term" value="F:carbohydrate binding"/>
    <property type="evidence" value="ECO:0007669"/>
    <property type="project" value="InterPro"/>
</dbReference>
<keyword evidence="2" id="KW-0862">Zinc</keyword>
<dbReference type="PANTHER" id="PTHR11607:SF3">
    <property type="entry name" value="LYSOSOMAL ALPHA-MANNOSIDASE"/>
    <property type="match status" value="1"/>
</dbReference>
<evidence type="ECO:0000256" key="3">
    <source>
        <dbReference type="SAM" id="MobiDB-lite"/>
    </source>
</evidence>
<dbReference type="InterPro" id="IPR004875">
    <property type="entry name" value="DDE_SF_endonuclease_dom"/>
</dbReference>
<dbReference type="OrthoDB" id="6504929at2759"/>
<dbReference type="AlphaFoldDB" id="A0A9J6FBM2"/>
<dbReference type="SUPFAM" id="SSF88713">
    <property type="entry name" value="Glycoside hydrolase/deacetylase"/>
    <property type="match status" value="1"/>
</dbReference>
<dbReference type="Pfam" id="PF03184">
    <property type="entry name" value="DDE_1"/>
    <property type="match status" value="1"/>
</dbReference>
<evidence type="ECO:0000256" key="2">
    <source>
        <dbReference type="ARBA" id="ARBA00022833"/>
    </source>
</evidence>
<dbReference type="VEuPathDB" id="VectorBase:HLOH_053700"/>